<dbReference type="Proteomes" id="UP000274139">
    <property type="component" value="Unassembled WGS sequence"/>
</dbReference>
<feature type="region of interest" description="Disordered" evidence="1">
    <location>
        <begin position="63"/>
        <end position="89"/>
    </location>
</feature>
<organism evidence="3 4">
    <name type="scientific">Aquitalea palustris</name>
    <dbReference type="NCBI Taxonomy" id="2480983"/>
    <lineage>
        <taxon>Bacteria</taxon>
        <taxon>Pseudomonadati</taxon>
        <taxon>Pseudomonadota</taxon>
        <taxon>Betaproteobacteria</taxon>
        <taxon>Neisseriales</taxon>
        <taxon>Chromobacteriaceae</taxon>
        <taxon>Aquitalea</taxon>
    </lineage>
</organism>
<keyword evidence="4" id="KW-1185">Reference proteome</keyword>
<proteinExistence type="predicted"/>
<feature type="compositionally biased region" description="Low complexity" evidence="1">
    <location>
        <begin position="171"/>
        <end position="192"/>
    </location>
</feature>
<feature type="compositionally biased region" description="Low complexity" evidence="1">
    <location>
        <begin position="289"/>
        <end position="310"/>
    </location>
</feature>
<gene>
    <name evidence="3" type="ORF">EAY64_06530</name>
</gene>
<dbReference type="Pfam" id="PF02120">
    <property type="entry name" value="Flg_hook"/>
    <property type="match status" value="1"/>
</dbReference>
<keyword evidence="3" id="KW-0969">Cilium</keyword>
<dbReference type="EMBL" id="RFAR01000022">
    <property type="protein sequence ID" value="RMC99763.1"/>
    <property type="molecule type" value="Genomic_DNA"/>
</dbReference>
<name>A0A454JKH5_9NEIS</name>
<sequence>MQIAVMPASFQGVSAMTITVIPATSAKTAMPQGQADASPQDGGGLFASLLGVQIGNLTNALSGPVTASGDDGKGKQSKDSTASDDTTATDASPNMLLAALPMLQAALPVQPVQDKPVVTATTSDAVTAGIKNVGIDPLLQGAAGLKRQQGLPAQELPANDGSAQQFLPPNADQLASASQSANQAAQAAQASQTKTLTISQPMTDPNWSKALGDQVLSMVSMKMDKATIQVNPPQLGPVEVTLKMNGNDQAQVIFTSAVPATREIIENNMPKLVSMMASSGIALADAQVSSGQSGNRQQQFNQNQNGRRQNAAGNDEDDTLAAIQSARGILSIFA</sequence>
<dbReference type="PANTHER" id="PTHR37533:SF2">
    <property type="entry name" value="FLAGELLAR HOOK-LENGTH CONTROL PROTEIN"/>
    <property type="match status" value="1"/>
</dbReference>
<keyword evidence="3" id="KW-0282">Flagellum</keyword>
<evidence type="ECO:0000313" key="4">
    <source>
        <dbReference type="Proteomes" id="UP000274139"/>
    </source>
</evidence>
<dbReference type="InterPro" id="IPR021136">
    <property type="entry name" value="Flagellar_hook_control-like_C"/>
</dbReference>
<feature type="compositionally biased region" description="Polar residues" evidence="1">
    <location>
        <begin position="193"/>
        <end position="206"/>
    </location>
</feature>
<accession>A0A454JKH5</accession>
<evidence type="ECO:0000256" key="1">
    <source>
        <dbReference type="SAM" id="MobiDB-lite"/>
    </source>
</evidence>
<dbReference type="Gene3D" id="3.30.750.140">
    <property type="match status" value="1"/>
</dbReference>
<evidence type="ECO:0000313" key="3">
    <source>
        <dbReference type="EMBL" id="RMC99763.1"/>
    </source>
</evidence>
<reference evidence="3 4" key="1">
    <citation type="submission" date="2018-10" db="EMBL/GenBank/DDBJ databases">
        <title>Draft genome sequence of Aquitalea MWU14-2217 isolated from a wild cranberry bog in Provincetown, Massachusetts.</title>
        <authorList>
            <person name="Ebadzadsahrai G."/>
            <person name="Soby S."/>
        </authorList>
    </citation>
    <scope>NUCLEOTIDE SEQUENCE [LARGE SCALE GENOMIC DNA]</scope>
    <source>
        <strain evidence="3 4">MWU14-2217</strain>
    </source>
</reference>
<feature type="region of interest" description="Disordered" evidence="1">
    <location>
        <begin position="154"/>
        <end position="206"/>
    </location>
</feature>
<evidence type="ECO:0000259" key="2">
    <source>
        <dbReference type="Pfam" id="PF02120"/>
    </source>
</evidence>
<feature type="compositionally biased region" description="Low complexity" evidence="1">
    <location>
        <begin position="79"/>
        <end position="89"/>
    </location>
</feature>
<dbReference type="InterPro" id="IPR038610">
    <property type="entry name" value="FliK-like_C_sf"/>
</dbReference>
<dbReference type="AlphaFoldDB" id="A0A454JKH5"/>
<dbReference type="PANTHER" id="PTHR37533">
    <property type="entry name" value="FLAGELLAR HOOK-LENGTH CONTROL PROTEIN"/>
    <property type="match status" value="1"/>
</dbReference>
<comment type="caution">
    <text evidence="3">The sequence shown here is derived from an EMBL/GenBank/DDBJ whole genome shotgun (WGS) entry which is preliminary data.</text>
</comment>
<dbReference type="InterPro" id="IPR052563">
    <property type="entry name" value="FliK"/>
</dbReference>
<keyword evidence="3" id="KW-0966">Cell projection</keyword>
<protein>
    <submittedName>
        <fullName evidence="3">Flagellar hook-length control protein FliK</fullName>
    </submittedName>
</protein>
<feature type="domain" description="Flagellar hook-length control protein-like C-terminal" evidence="2">
    <location>
        <begin position="213"/>
        <end position="296"/>
    </location>
</feature>
<dbReference type="CDD" id="cd17470">
    <property type="entry name" value="T3SS_Flik_C"/>
    <property type="match status" value="1"/>
</dbReference>
<feature type="region of interest" description="Disordered" evidence="1">
    <location>
        <begin position="287"/>
        <end position="316"/>
    </location>
</feature>